<name>A0A0R2TF47_9GAMM</name>
<proteinExistence type="predicted"/>
<dbReference type="AlphaFoldDB" id="A0A0R2TF47"/>
<comment type="caution">
    <text evidence="2">The sequence shown here is derived from an EMBL/GenBank/DDBJ whole genome shotgun (WGS) entry which is preliminary data.</text>
</comment>
<dbReference type="EMBL" id="LICD01000018">
    <property type="protein sequence ID" value="KRO83482.1"/>
    <property type="molecule type" value="Genomic_DNA"/>
</dbReference>
<feature type="transmembrane region" description="Helical" evidence="1">
    <location>
        <begin position="44"/>
        <end position="65"/>
    </location>
</feature>
<sequence length="70" mass="7520">MIFSFLKLRKKTAAALSGILIGAGSLWGLSLWQDIPLIALANELGAIALLLLIIVSVAAFIGLILSRFRR</sequence>
<gene>
    <name evidence="2" type="ORF">ABR85_06565</name>
</gene>
<keyword evidence="1" id="KW-0812">Transmembrane</keyword>
<organism evidence="2 3">
    <name type="scientific">OM182 bacterium BACL3 MAG-120619-bin3</name>
    <dbReference type="NCBI Taxonomy" id="1655593"/>
    <lineage>
        <taxon>Bacteria</taxon>
        <taxon>Pseudomonadati</taxon>
        <taxon>Pseudomonadota</taxon>
        <taxon>Gammaproteobacteria</taxon>
        <taxon>OMG group</taxon>
        <taxon>OM182 clade</taxon>
    </lineage>
</organism>
<evidence type="ECO:0000313" key="2">
    <source>
        <dbReference type="EMBL" id="KRO83482.1"/>
    </source>
</evidence>
<dbReference type="Proteomes" id="UP000051242">
    <property type="component" value="Unassembled WGS sequence"/>
</dbReference>
<evidence type="ECO:0000313" key="3">
    <source>
        <dbReference type="Proteomes" id="UP000051242"/>
    </source>
</evidence>
<evidence type="ECO:0000256" key="1">
    <source>
        <dbReference type="SAM" id="Phobius"/>
    </source>
</evidence>
<feature type="transmembrane region" description="Helical" evidence="1">
    <location>
        <begin position="12"/>
        <end position="32"/>
    </location>
</feature>
<reference evidence="2 3" key="1">
    <citation type="submission" date="2015-10" db="EMBL/GenBank/DDBJ databases">
        <title>Metagenome-Assembled Genomes uncover a global brackish microbiome.</title>
        <authorList>
            <person name="Hugerth L.W."/>
            <person name="Larsson J."/>
            <person name="Alneberg J."/>
            <person name="Lindh M.V."/>
            <person name="Legrand C."/>
            <person name="Pinhassi J."/>
            <person name="Andersson A.F."/>
        </authorList>
    </citation>
    <scope>NUCLEOTIDE SEQUENCE [LARGE SCALE GENOMIC DNA]</scope>
    <source>
        <strain evidence="2">BACL22 MAG-120619-bin3</strain>
    </source>
</reference>
<keyword evidence="1" id="KW-0472">Membrane</keyword>
<accession>A0A0R2TF47</accession>
<keyword evidence="1" id="KW-1133">Transmembrane helix</keyword>
<protein>
    <submittedName>
        <fullName evidence="2">Uncharacterized protein</fullName>
    </submittedName>
</protein>